<evidence type="ECO:0000313" key="2">
    <source>
        <dbReference type="Proteomes" id="UP000218387"/>
    </source>
</evidence>
<keyword evidence="2" id="KW-1185">Reference proteome</keyword>
<dbReference type="RefSeq" id="WP_096919001.1">
    <property type="nucleotide sequence ID" value="NZ_CP029487.1"/>
</dbReference>
<sequence length="158" mass="18215">MADIGSRRVDLEQMHPLITEKLTAGGEVIFTSAGTSMLPTLRDRRDQVCIVAPPARLKKHDLPFYQRDSGQYVLHRIVKVNSDGTYTLRGDHQFVNERGIRPDQIIGIVKGFWRGGRYISCDSPLYRLYCRVWWLLYPARYVVLRGRGAVSRLLRAFH</sequence>
<gene>
    <name evidence="1" type="ORF">CPZ25_018130</name>
</gene>
<organism evidence="1 2">
    <name type="scientific">Eubacterium maltosivorans</name>
    <dbReference type="NCBI Taxonomy" id="2041044"/>
    <lineage>
        <taxon>Bacteria</taxon>
        <taxon>Bacillati</taxon>
        <taxon>Bacillota</taxon>
        <taxon>Clostridia</taxon>
        <taxon>Eubacteriales</taxon>
        <taxon>Eubacteriaceae</taxon>
        <taxon>Eubacterium</taxon>
    </lineage>
</organism>
<protein>
    <recommendedName>
        <fullName evidence="3">Peptidase S24/S26A/S26B/S26C domain-containing protein</fullName>
    </recommendedName>
</protein>
<proteinExistence type="predicted"/>
<dbReference type="Proteomes" id="UP000218387">
    <property type="component" value="Chromosome"/>
</dbReference>
<dbReference type="AlphaFoldDB" id="A0A4P9CBU3"/>
<reference evidence="1 2" key="1">
    <citation type="submission" date="2018-05" db="EMBL/GenBank/DDBJ databases">
        <title>Genome comparison of Eubacterium sp.</title>
        <authorList>
            <person name="Feng Y."/>
            <person name="Sanchez-Andrea I."/>
            <person name="Stams A.J.M."/>
            <person name="De Vos W.M."/>
        </authorList>
    </citation>
    <scope>NUCLEOTIDE SEQUENCE [LARGE SCALE GENOMIC DNA]</scope>
    <source>
        <strain evidence="1 2">YI</strain>
    </source>
</reference>
<name>A0A4P9CBU3_EUBML</name>
<evidence type="ECO:0000313" key="1">
    <source>
        <dbReference type="EMBL" id="QCT73150.1"/>
    </source>
</evidence>
<dbReference type="CDD" id="cd06462">
    <property type="entry name" value="Peptidase_S24_S26"/>
    <property type="match status" value="1"/>
</dbReference>
<accession>A0A4P9CBU3</accession>
<dbReference type="EMBL" id="CP029487">
    <property type="protein sequence ID" value="QCT73150.1"/>
    <property type="molecule type" value="Genomic_DNA"/>
</dbReference>
<evidence type="ECO:0008006" key="3">
    <source>
        <dbReference type="Google" id="ProtNLM"/>
    </source>
</evidence>
<dbReference type="KEGG" id="emt:CPZ25_018130"/>